<feature type="compositionally biased region" description="Polar residues" evidence="1">
    <location>
        <begin position="46"/>
        <end position="55"/>
    </location>
</feature>
<gene>
    <name evidence="2" type="ORF">CB5_LOCUS21432</name>
</gene>
<dbReference type="PANTHER" id="PTHR35686:SF1">
    <property type="entry name" value="KINETOCHORE PROTEIN"/>
    <property type="match status" value="1"/>
</dbReference>
<organism evidence="2">
    <name type="scientific">Ananas comosus var. bracteatus</name>
    <name type="common">red pineapple</name>
    <dbReference type="NCBI Taxonomy" id="296719"/>
    <lineage>
        <taxon>Eukaryota</taxon>
        <taxon>Viridiplantae</taxon>
        <taxon>Streptophyta</taxon>
        <taxon>Embryophyta</taxon>
        <taxon>Tracheophyta</taxon>
        <taxon>Spermatophyta</taxon>
        <taxon>Magnoliopsida</taxon>
        <taxon>Liliopsida</taxon>
        <taxon>Poales</taxon>
        <taxon>Bromeliaceae</taxon>
        <taxon>Bromelioideae</taxon>
        <taxon>Ananas</taxon>
    </lineage>
</organism>
<dbReference type="AlphaFoldDB" id="A0A6V7Q5F4"/>
<evidence type="ECO:0000313" key="2">
    <source>
        <dbReference type="EMBL" id="CAD1838221.1"/>
    </source>
</evidence>
<dbReference type="EMBL" id="LR862133">
    <property type="protein sequence ID" value="CAD1838221.1"/>
    <property type="molecule type" value="Genomic_DNA"/>
</dbReference>
<feature type="region of interest" description="Disordered" evidence="1">
    <location>
        <begin position="13"/>
        <end position="55"/>
    </location>
</feature>
<feature type="region of interest" description="Disordered" evidence="1">
    <location>
        <begin position="161"/>
        <end position="207"/>
    </location>
</feature>
<accession>A0A6V7Q5F4</accession>
<feature type="compositionally biased region" description="Polar residues" evidence="1">
    <location>
        <begin position="170"/>
        <end position="179"/>
    </location>
</feature>
<dbReference type="PANTHER" id="PTHR35686">
    <property type="entry name" value="KINETOCHORE PROTEIN"/>
    <property type="match status" value="1"/>
</dbReference>
<proteinExistence type="predicted"/>
<name>A0A6V7Q5F4_ANACO</name>
<sequence>MAMLRAMWVVGVEEEEDDDESDHLAYDRGCGSDRSCHRSHGKKNPGCSSSDNGVTIQRVFVDEREHLQSSQKEEHHSGSASDSISDETRVGLWWFKSTKHLMLETLVPTKLSFARGVPKPQENCYSVEKERQKGAPTWSEALEEANKLACLRNKLSRRGRGRAKPKFSIHTRSCESSPSRFKDKNDKCYEGSSRRHISHPTMSEHPRPEMFENVDEEIDECPLESVTAEMRGALPSMAEMLEDLQEKNGISNRSPSLLLPNVKMKEKKTTSFGRTILLNLGDRDIDDDDPLEYVDGEAYAEDEDVDQQDLNMASQKIRGQTMTDLFQDAFTASALEEPMVHAAKFSGAGYYGRLQRVMQIEKDRHLEFLKQSHGGQSSSNDFRGFTVQILSRCLEGKLTVCHCSFEEDTEYSSGMKGPIECVVDGEPVKRTVIFSSKICDNVDIEVGKFIRMYPPWKEVLVKEDEKIILCTYFSNVMA</sequence>
<protein>
    <submittedName>
        <fullName evidence="2">Uncharacterized protein</fullName>
    </submittedName>
</protein>
<feature type="compositionally biased region" description="Basic and acidic residues" evidence="1">
    <location>
        <begin position="180"/>
        <end position="193"/>
    </location>
</feature>
<feature type="compositionally biased region" description="Basic and acidic residues" evidence="1">
    <location>
        <begin position="22"/>
        <end position="36"/>
    </location>
</feature>
<evidence type="ECO:0000256" key="1">
    <source>
        <dbReference type="SAM" id="MobiDB-lite"/>
    </source>
</evidence>
<reference evidence="2" key="1">
    <citation type="submission" date="2020-07" db="EMBL/GenBank/DDBJ databases">
        <authorList>
            <person name="Lin J."/>
        </authorList>
    </citation>
    <scope>NUCLEOTIDE SEQUENCE</scope>
</reference>